<gene>
    <name evidence="1" type="ORF">GSOID_T00007065001</name>
    <name evidence="2" type="ORF">GSOID_T00021100001</name>
</gene>
<sequence>MSDKESGHYPCGATELGSFFPVMPHPFAGHAHINPHIHPAPPPHHREFPNHSAFATFAHAGI</sequence>
<name>E4XWP2_OIKDI</name>
<accession>E4XWP2</accession>
<proteinExistence type="predicted"/>
<dbReference type="EMBL" id="FN654402">
    <property type="protein sequence ID" value="CBY33201.1"/>
    <property type="molecule type" value="Genomic_DNA"/>
</dbReference>
<organism evidence="1">
    <name type="scientific">Oikopleura dioica</name>
    <name type="common">Tunicate</name>
    <dbReference type="NCBI Taxonomy" id="34765"/>
    <lineage>
        <taxon>Eukaryota</taxon>
        <taxon>Metazoa</taxon>
        <taxon>Chordata</taxon>
        <taxon>Tunicata</taxon>
        <taxon>Appendicularia</taxon>
        <taxon>Copelata</taxon>
        <taxon>Oikopleuridae</taxon>
        <taxon>Oikopleura</taxon>
    </lineage>
</organism>
<protein>
    <submittedName>
        <fullName evidence="1">Uncharacterized protein</fullName>
    </submittedName>
</protein>
<dbReference type="Proteomes" id="UP000011014">
    <property type="component" value="Unassembled WGS sequence"/>
</dbReference>
<dbReference type="EMBL" id="FN653249">
    <property type="protein sequence ID" value="CBY14097.1"/>
    <property type="molecule type" value="Genomic_DNA"/>
</dbReference>
<reference evidence="1" key="1">
    <citation type="journal article" date="2010" name="Science">
        <title>Plasticity of animal genome architecture unmasked by rapid evolution of a pelagic tunicate.</title>
        <authorList>
            <person name="Denoeud F."/>
            <person name="Henriet S."/>
            <person name="Mungpakdee S."/>
            <person name="Aury J.M."/>
            <person name="Da Silva C."/>
            <person name="Brinkmann H."/>
            <person name="Mikhaleva J."/>
            <person name="Olsen L.C."/>
            <person name="Jubin C."/>
            <person name="Canestro C."/>
            <person name="Bouquet J.M."/>
            <person name="Danks G."/>
            <person name="Poulain J."/>
            <person name="Campsteijn C."/>
            <person name="Adamski M."/>
            <person name="Cross I."/>
            <person name="Yadetie F."/>
            <person name="Muffato M."/>
            <person name="Louis A."/>
            <person name="Butcher S."/>
            <person name="Tsagkogeorga G."/>
            <person name="Konrad A."/>
            <person name="Singh S."/>
            <person name="Jensen M.F."/>
            <person name="Cong E.H."/>
            <person name="Eikeseth-Otteraa H."/>
            <person name="Noel B."/>
            <person name="Anthouard V."/>
            <person name="Porcel B.M."/>
            <person name="Kachouri-Lafond R."/>
            <person name="Nishino A."/>
            <person name="Ugolini M."/>
            <person name="Chourrout P."/>
            <person name="Nishida H."/>
            <person name="Aasland R."/>
            <person name="Huzurbazar S."/>
            <person name="Westhof E."/>
            <person name="Delsuc F."/>
            <person name="Lehrach H."/>
            <person name="Reinhardt R."/>
            <person name="Weissenbach J."/>
            <person name="Roy S.W."/>
            <person name="Artiguenave F."/>
            <person name="Postlethwait J.H."/>
            <person name="Manak J.R."/>
            <person name="Thompson E.M."/>
            <person name="Jaillon O."/>
            <person name="Du Pasquier L."/>
            <person name="Boudinot P."/>
            <person name="Liberles D.A."/>
            <person name="Volff J.N."/>
            <person name="Philippe H."/>
            <person name="Lenhard B."/>
            <person name="Roest Crollius H."/>
            <person name="Wincker P."/>
            <person name="Chourrout D."/>
        </authorList>
    </citation>
    <scope>NUCLEOTIDE SEQUENCE [LARGE SCALE GENOMIC DNA]</scope>
</reference>
<dbReference type="AlphaFoldDB" id="E4XWP2"/>
<evidence type="ECO:0000313" key="1">
    <source>
        <dbReference type="EMBL" id="CBY14097.1"/>
    </source>
</evidence>
<evidence type="ECO:0000313" key="2">
    <source>
        <dbReference type="EMBL" id="CBY33201.1"/>
    </source>
</evidence>
<dbReference type="Proteomes" id="UP000001307">
    <property type="component" value="Unassembled WGS sequence"/>
</dbReference>
<dbReference type="InParanoid" id="E4XWP2"/>
<keyword evidence="3" id="KW-1185">Reference proteome</keyword>
<evidence type="ECO:0000313" key="3">
    <source>
        <dbReference type="Proteomes" id="UP000001307"/>
    </source>
</evidence>